<dbReference type="RefSeq" id="XP_018067568.1">
    <property type="nucleotide sequence ID" value="XM_018220225.1"/>
</dbReference>
<organism evidence="2 3">
    <name type="scientific">Mollisia scopiformis</name>
    <name type="common">Conifer needle endophyte fungus</name>
    <name type="synonym">Phialocephala scopiformis</name>
    <dbReference type="NCBI Taxonomy" id="149040"/>
    <lineage>
        <taxon>Eukaryota</taxon>
        <taxon>Fungi</taxon>
        <taxon>Dikarya</taxon>
        <taxon>Ascomycota</taxon>
        <taxon>Pezizomycotina</taxon>
        <taxon>Leotiomycetes</taxon>
        <taxon>Helotiales</taxon>
        <taxon>Mollisiaceae</taxon>
        <taxon>Mollisia</taxon>
    </lineage>
</organism>
<evidence type="ECO:0000313" key="3">
    <source>
        <dbReference type="Proteomes" id="UP000070700"/>
    </source>
</evidence>
<feature type="compositionally biased region" description="Basic and acidic residues" evidence="1">
    <location>
        <begin position="289"/>
        <end position="309"/>
    </location>
</feature>
<dbReference type="Proteomes" id="UP000070700">
    <property type="component" value="Unassembled WGS sequence"/>
</dbReference>
<name>A0A194WZ30_MOLSC</name>
<reference evidence="2 3" key="1">
    <citation type="submission" date="2015-10" db="EMBL/GenBank/DDBJ databases">
        <title>Full genome of DAOMC 229536 Phialocephala scopiformis, a fungal endophyte of spruce producing the potent anti-insectan compound rugulosin.</title>
        <authorList>
            <consortium name="DOE Joint Genome Institute"/>
            <person name="Walker A.K."/>
            <person name="Frasz S.L."/>
            <person name="Seifert K.A."/>
            <person name="Miller J.D."/>
            <person name="Mondo S.J."/>
            <person name="Labutti K."/>
            <person name="Lipzen A."/>
            <person name="Dockter R."/>
            <person name="Kennedy M."/>
            <person name="Grigoriev I.V."/>
            <person name="Spatafora J.W."/>
        </authorList>
    </citation>
    <scope>NUCLEOTIDE SEQUENCE [LARGE SCALE GENOMIC DNA]</scope>
    <source>
        <strain evidence="2 3">CBS 120377</strain>
    </source>
</reference>
<dbReference type="EMBL" id="KQ947422">
    <property type="protein sequence ID" value="KUJ13213.1"/>
    <property type="molecule type" value="Genomic_DNA"/>
</dbReference>
<dbReference type="InterPro" id="IPR028018">
    <property type="entry name" value="DUF4646"/>
</dbReference>
<evidence type="ECO:0000313" key="2">
    <source>
        <dbReference type="EMBL" id="KUJ13213.1"/>
    </source>
</evidence>
<feature type="region of interest" description="Disordered" evidence="1">
    <location>
        <begin position="1"/>
        <end position="43"/>
    </location>
</feature>
<feature type="compositionally biased region" description="Low complexity" evidence="1">
    <location>
        <begin position="1"/>
        <end position="13"/>
    </location>
</feature>
<evidence type="ECO:0000256" key="1">
    <source>
        <dbReference type="SAM" id="MobiDB-lite"/>
    </source>
</evidence>
<protein>
    <submittedName>
        <fullName evidence="2">Uncharacterized protein</fullName>
    </submittedName>
</protein>
<dbReference type="AlphaFoldDB" id="A0A194WZ30"/>
<proteinExistence type="predicted"/>
<accession>A0A194WZ30</accession>
<feature type="region of interest" description="Disordered" evidence="1">
    <location>
        <begin position="225"/>
        <end position="321"/>
    </location>
</feature>
<dbReference type="Pfam" id="PF15496">
    <property type="entry name" value="DUF4646"/>
    <property type="match status" value="1"/>
</dbReference>
<sequence>MGTPTSPSPAYQQSPPPQFSAELPSTWEGGGNTNAPPNTQFRHELPEQKPQAPYIPPWGPFSIVTENDSLSSNFPYNSRLRDLRVTPDQWLQFTTEVINAAKLTFAEDAAAWTTGVTTGTLTSPFLLVFAPVVGYYAGKSVHKKAVAKKVKEKLAVEGPLRATLRQWNEGVFLERGIQLWLEPPKTNGEVIVDAPQDATPEQIAKIAKKQVKRFRFICTPYDPRNKPLGTNYSPTSPLQSQNSWSAGQSTPSQSPVSPEGRMFVNADGKWNGHTPPAGPVEVSAVRPVAELHDEEKKLHDPIGSERFEMDGSSPQLAKEKS</sequence>
<dbReference type="KEGG" id="psco:LY89DRAFT_737192"/>
<dbReference type="OrthoDB" id="252020at2759"/>
<dbReference type="GeneID" id="28829951"/>
<dbReference type="InParanoid" id="A0A194WZ30"/>
<gene>
    <name evidence="2" type="ORF">LY89DRAFT_737192</name>
</gene>
<keyword evidence="3" id="KW-1185">Reference proteome</keyword>
<feature type="compositionally biased region" description="Polar residues" evidence="1">
    <location>
        <begin position="228"/>
        <end position="256"/>
    </location>
</feature>